<comment type="caution">
    <text evidence="8">The sequence shown here is derived from an EMBL/GenBank/DDBJ whole genome shotgun (WGS) entry which is preliminary data.</text>
</comment>
<dbReference type="InParanoid" id="A0A1V9XWC2"/>
<reference evidence="8 9" key="1">
    <citation type="journal article" date="2017" name="Gigascience">
        <title>Draft genome of the honey bee ectoparasitic mite, Tropilaelaps mercedesae, is shaped by the parasitic life history.</title>
        <authorList>
            <person name="Dong X."/>
            <person name="Armstrong S.D."/>
            <person name="Xia D."/>
            <person name="Makepeace B.L."/>
            <person name="Darby A.C."/>
            <person name="Kadowaki T."/>
        </authorList>
    </citation>
    <scope>NUCLEOTIDE SEQUENCE [LARGE SCALE GENOMIC DNA]</scope>
    <source>
        <strain evidence="8">Wuxi-XJTLU</strain>
    </source>
</reference>
<dbReference type="PANTHER" id="PTHR17005">
    <property type="entry name" value="MALE-ENHANCED ANTIGEN-1"/>
    <property type="match status" value="1"/>
</dbReference>
<organism evidence="8 9">
    <name type="scientific">Tropilaelaps mercedesae</name>
    <dbReference type="NCBI Taxonomy" id="418985"/>
    <lineage>
        <taxon>Eukaryota</taxon>
        <taxon>Metazoa</taxon>
        <taxon>Ecdysozoa</taxon>
        <taxon>Arthropoda</taxon>
        <taxon>Chelicerata</taxon>
        <taxon>Arachnida</taxon>
        <taxon>Acari</taxon>
        <taxon>Parasitiformes</taxon>
        <taxon>Mesostigmata</taxon>
        <taxon>Gamasina</taxon>
        <taxon>Dermanyssoidea</taxon>
        <taxon>Laelapidae</taxon>
        <taxon>Tropilaelaps</taxon>
    </lineage>
</organism>
<dbReference type="OrthoDB" id="5593200at2759"/>
<keyword evidence="9" id="KW-1185">Reference proteome</keyword>
<feature type="compositionally biased region" description="Acidic residues" evidence="7">
    <location>
        <begin position="29"/>
        <end position="41"/>
    </location>
</feature>
<evidence type="ECO:0000256" key="3">
    <source>
        <dbReference type="ARBA" id="ARBA00022473"/>
    </source>
</evidence>
<evidence type="ECO:0000256" key="6">
    <source>
        <dbReference type="ARBA" id="ARBA00022871"/>
    </source>
</evidence>
<evidence type="ECO:0000256" key="4">
    <source>
        <dbReference type="ARBA" id="ARBA00022553"/>
    </source>
</evidence>
<feature type="region of interest" description="Disordered" evidence="7">
    <location>
        <begin position="1"/>
        <end position="102"/>
    </location>
</feature>
<dbReference type="EMBL" id="MNPL01003112">
    <property type="protein sequence ID" value="OQR77741.1"/>
    <property type="molecule type" value="Genomic_DNA"/>
</dbReference>
<evidence type="ECO:0000256" key="2">
    <source>
        <dbReference type="ARBA" id="ARBA00022245"/>
    </source>
</evidence>
<dbReference type="GO" id="GO:0030154">
    <property type="term" value="P:cell differentiation"/>
    <property type="evidence" value="ECO:0007669"/>
    <property type="project" value="UniProtKB-KW"/>
</dbReference>
<dbReference type="GO" id="GO:0007283">
    <property type="term" value="P:spermatogenesis"/>
    <property type="evidence" value="ECO:0007669"/>
    <property type="project" value="UniProtKB-KW"/>
</dbReference>
<sequence>MVLTSRSDENNPNDEGTLDRRPQAAEALQDSDSEPDLDDPVTEGAANGGYSLLPQSLGSESDLGDGEDEEFPQLGDGGYLVDLAQPPHEWQPSEYDLRPDHNRDLHLDDEQIAKIKKAMEKINLPVAARPPWAAQISDDEWNTRLQELVARSKKPQREEAPMNGDHGLTR</sequence>
<dbReference type="Proteomes" id="UP000192247">
    <property type="component" value="Unassembled WGS sequence"/>
</dbReference>
<dbReference type="Pfam" id="PF06910">
    <property type="entry name" value="MEA1"/>
    <property type="match status" value="1"/>
</dbReference>
<evidence type="ECO:0000313" key="9">
    <source>
        <dbReference type="Proteomes" id="UP000192247"/>
    </source>
</evidence>
<evidence type="ECO:0000313" key="8">
    <source>
        <dbReference type="EMBL" id="OQR77741.1"/>
    </source>
</evidence>
<keyword evidence="6" id="KW-0744">Spermatogenesis</keyword>
<keyword evidence="3" id="KW-0217">Developmental protein</keyword>
<feature type="region of interest" description="Disordered" evidence="7">
    <location>
        <begin position="149"/>
        <end position="170"/>
    </location>
</feature>
<dbReference type="InterPro" id="IPR009685">
    <property type="entry name" value="MEA1"/>
</dbReference>
<keyword evidence="5" id="KW-0221">Differentiation</keyword>
<name>A0A1V9XWC2_9ACAR</name>
<keyword evidence="4" id="KW-0597">Phosphoprotein</keyword>
<evidence type="ECO:0000256" key="1">
    <source>
        <dbReference type="ARBA" id="ARBA00002540"/>
    </source>
</evidence>
<evidence type="ECO:0000256" key="5">
    <source>
        <dbReference type="ARBA" id="ARBA00022782"/>
    </source>
</evidence>
<gene>
    <name evidence="8" type="ORF">BIW11_06880</name>
</gene>
<dbReference type="AlphaFoldDB" id="A0A1V9XWC2"/>
<comment type="function">
    <text evidence="1">May play an important role in spermatogenesis and/or testis development.</text>
</comment>
<proteinExistence type="predicted"/>
<accession>A0A1V9XWC2</accession>
<feature type="compositionally biased region" description="Acidic residues" evidence="7">
    <location>
        <begin position="62"/>
        <end position="71"/>
    </location>
</feature>
<evidence type="ECO:0000256" key="7">
    <source>
        <dbReference type="SAM" id="MobiDB-lite"/>
    </source>
</evidence>
<protein>
    <recommendedName>
        <fullName evidence="2">Male-enhanced antigen 1</fullName>
    </recommendedName>
</protein>